<evidence type="ECO:0000256" key="5">
    <source>
        <dbReference type="SAM" id="Phobius"/>
    </source>
</evidence>
<keyword evidence="7" id="KW-1185">Reference proteome</keyword>
<sequence>MTPELTYLLWAVILLIVHIVAQATFSDLSKGLGWALGPQDEARDQNAVAGRIQRALRNYLETLPAFIALALLLKVTESGTATSALGAAIWFWARVAYIPAYASGIPMVRSVAWFASIAGLIMMMLPFF</sequence>
<organism evidence="6 7">
    <name type="scientific">Sulfitobacter sediminis</name>
    <dbReference type="NCBI Taxonomy" id="3234186"/>
    <lineage>
        <taxon>Bacteria</taxon>
        <taxon>Pseudomonadati</taxon>
        <taxon>Pseudomonadota</taxon>
        <taxon>Alphaproteobacteria</taxon>
        <taxon>Rhodobacterales</taxon>
        <taxon>Roseobacteraceae</taxon>
        <taxon>Sulfitobacter</taxon>
    </lineage>
</organism>
<evidence type="ECO:0000313" key="7">
    <source>
        <dbReference type="Proteomes" id="UP001556098"/>
    </source>
</evidence>
<dbReference type="PANTHER" id="PTHR35371:SF1">
    <property type="entry name" value="BLR7753 PROTEIN"/>
    <property type="match status" value="1"/>
</dbReference>
<feature type="transmembrane region" description="Helical" evidence="5">
    <location>
        <begin position="105"/>
        <end position="125"/>
    </location>
</feature>
<evidence type="ECO:0000256" key="3">
    <source>
        <dbReference type="ARBA" id="ARBA00022989"/>
    </source>
</evidence>
<feature type="transmembrane region" description="Helical" evidence="5">
    <location>
        <begin position="66"/>
        <end position="93"/>
    </location>
</feature>
<comment type="caution">
    <text evidence="6">The sequence shown here is derived from an EMBL/GenBank/DDBJ whole genome shotgun (WGS) entry which is preliminary data.</text>
</comment>
<evidence type="ECO:0000313" key="6">
    <source>
        <dbReference type="EMBL" id="MEW9921058.1"/>
    </source>
</evidence>
<feature type="transmembrane region" description="Helical" evidence="5">
    <location>
        <begin position="7"/>
        <end position="25"/>
    </location>
</feature>
<dbReference type="SUPFAM" id="SSF161084">
    <property type="entry name" value="MAPEG domain-like"/>
    <property type="match status" value="1"/>
</dbReference>
<keyword evidence="4 5" id="KW-0472">Membrane</keyword>
<keyword evidence="3 5" id="KW-1133">Transmembrane helix</keyword>
<evidence type="ECO:0000256" key="4">
    <source>
        <dbReference type="ARBA" id="ARBA00023136"/>
    </source>
</evidence>
<dbReference type="Pfam" id="PF01124">
    <property type="entry name" value="MAPEG"/>
    <property type="match status" value="1"/>
</dbReference>
<evidence type="ECO:0000256" key="2">
    <source>
        <dbReference type="ARBA" id="ARBA00022692"/>
    </source>
</evidence>
<evidence type="ECO:0000256" key="1">
    <source>
        <dbReference type="ARBA" id="ARBA00004370"/>
    </source>
</evidence>
<name>A0ABV3RSM8_9RHOB</name>
<keyword evidence="2 5" id="KW-0812">Transmembrane</keyword>
<dbReference type="Proteomes" id="UP001556098">
    <property type="component" value="Unassembled WGS sequence"/>
</dbReference>
<dbReference type="InterPro" id="IPR023352">
    <property type="entry name" value="MAPEG-like_dom_sf"/>
</dbReference>
<dbReference type="EMBL" id="JBFNXX010000012">
    <property type="protein sequence ID" value="MEW9921058.1"/>
    <property type="molecule type" value="Genomic_DNA"/>
</dbReference>
<accession>A0ABV3RSM8</accession>
<dbReference type="InterPro" id="IPR001129">
    <property type="entry name" value="Membr-assoc_MAPEG"/>
</dbReference>
<comment type="subcellular location">
    <subcellularLocation>
        <location evidence="1">Membrane</location>
    </subcellularLocation>
</comment>
<proteinExistence type="predicted"/>
<reference evidence="6 7" key="1">
    <citation type="submission" date="2024-07" db="EMBL/GenBank/DDBJ databases">
        <title>Marimonas sp.nov., isolated from tidal-flat sediment.</title>
        <authorList>
            <person name="Jayan J.N."/>
            <person name="Lee S.S."/>
        </authorList>
    </citation>
    <scope>NUCLEOTIDE SEQUENCE [LARGE SCALE GENOMIC DNA]</scope>
    <source>
        <strain evidence="6 7">MJW-29</strain>
    </source>
</reference>
<gene>
    <name evidence="6" type="ORF">AB2B41_15705</name>
</gene>
<protein>
    <submittedName>
        <fullName evidence="6">MAPEG family protein</fullName>
    </submittedName>
</protein>
<dbReference type="Gene3D" id="1.20.120.550">
    <property type="entry name" value="Membrane associated eicosanoid/glutathione metabolism-like domain"/>
    <property type="match status" value="1"/>
</dbReference>
<dbReference type="RefSeq" id="WP_367878759.1">
    <property type="nucleotide sequence ID" value="NZ_JBFNXX010000012.1"/>
</dbReference>
<dbReference type="PANTHER" id="PTHR35371">
    <property type="entry name" value="INNER MEMBRANE PROTEIN"/>
    <property type="match status" value="1"/>
</dbReference>